<evidence type="ECO:0000313" key="5">
    <source>
        <dbReference type="EMBL" id="KGN37136.1"/>
    </source>
</evidence>
<dbReference type="Gene3D" id="1.20.1440.100">
    <property type="entry name" value="SG protein - dephosphorylation function"/>
    <property type="match status" value="1"/>
</dbReference>
<dbReference type="InterPro" id="IPR006385">
    <property type="entry name" value="HAD_hydro_SerB1"/>
</dbReference>
<protein>
    <submittedName>
        <fullName evidence="5">Phospholipid biosynthesis protein</fullName>
    </submittedName>
</protein>
<evidence type="ECO:0000256" key="2">
    <source>
        <dbReference type="ARBA" id="ARBA00023315"/>
    </source>
</evidence>
<dbReference type="SUPFAM" id="SSF69593">
    <property type="entry name" value="Glycerol-3-phosphate (1)-acyltransferase"/>
    <property type="match status" value="1"/>
</dbReference>
<dbReference type="NCBIfam" id="TIGR01490">
    <property type="entry name" value="HAD-SF-IB-hyp1"/>
    <property type="match status" value="1"/>
</dbReference>
<dbReference type="SUPFAM" id="SSF56784">
    <property type="entry name" value="HAD-like"/>
    <property type="match status" value="1"/>
</dbReference>
<evidence type="ECO:0000256" key="3">
    <source>
        <dbReference type="SAM" id="MobiDB-lite"/>
    </source>
</evidence>
<evidence type="ECO:0000259" key="4">
    <source>
        <dbReference type="SMART" id="SM00563"/>
    </source>
</evidence>
<keyword evidence="6" id="KW-1185">Reference proteome</keyword>
<dbReference type="GO" id="GO:0003841">
    <property type="term" value="F:1-acylglycerol-3-phosphate O-acyltransferase activity"/>
    <property type="evidence" value="ECO:0007669"/>
    <property type="project" value="TreeGrafter"/>
</dbReference>
<dbReference type="GO" id="GO:0006654">
    <property type="term" value="P:phosphatidic acid biosynthetic process"/>
    <property type="evidence" value="ECO:0007669"/>
    <property type="project" value="TreeGrafter"/>
</dbReference>
<name>A0A0A0JND6_9MICO</name>
<feature type="region of interest" description="Disordered" evidence="3">
    <location>
        <begin position="435"/>
        <end position="464"/>
    </location>
</feature>
<dbReference type="eggNOG" id="COG0560">
    <property type="taxonomic scope" value="Bacteria"/>
</dbReference>
<comment type="caution">
    <text evidence="5">The sequence shown here is derived from an EMBL/GenBank/DDBJ whole genome shotgun (WGS) entry which is preliminary data.</text>
</comment>
<sequence length="464" mass="50333">MPGAAFFDLDRTLLQGGSGPHLSAAMTEFGLVPRKLPGQDFLFRAFDILGENLPSIFLARQATLVARGKDQRSFDEAAASAAEVIAELVHPFALTLIEQHRAEGRPVVMATTTPEHLIRPLADRLGFDHVLATRYGTKEDGRFDGSIRGPFVWSTGKLAAVKHFAAAHDIDLKDSFAYSDSIFDLPLLEAVGSPAAVNPDPRLTMYAVARRWPIVHFDVSPGVLKIPVVGVELQRIALEALRSTFFPAARFDIQGIENIPRHGPVILVGNHRSYFDLVAFAQVIRQSGRSVRFLGKKELFDVPLAGAFFSAAGGIRVDRAEGGAESYDMAALALEGGEMVALLPEGTIPRGEAFFDPELKGKTGAARLAAVSRAPVIPMGVWGTEKVWPRSSTLPNLTNLSNPPQVSVHIGEPVELKYRSPVADTKRIMSAISDLLPPESRERHTPTAEELRSTYPGGRVPDEA</sequence>
<dbReference type="Gene3D" id="3.40.50.1000">
    <property type="entry name" value="HAD superfamily/HAD-like"/>
    <property type="match status" value="1"/>
</dbReference>
<evidence type="ECO:0000256" key="1">
    <source>
        <dbReference type="ARBA" id="ARBA00022679"/>
    </source>
</evidence>
<dbReference type="Proteomes" id="UP000030011">
    <property type="component" value="Unassembled WGS sequence"/>
</dbReference>
<dbReference type="NCBIfam" id="TIGR01488">
    <property type="entry name" value="HAD-SF-IB"/>
    <property type="match status" value="1"/>
</dbReference>
<dbReference type="PANTHER" id="PTHR10434">
    <property type="entry name" value="1-ACYL-SN-GLYCEROL-3-PHOSPHATE ACYLTRANSFERASE"/>
    <property type="match status" value="1"/>
</dbReference>
<keyword evidence="2" id="KW-0012">Acyltransferase</keyword>
<dbReference type="EMBL" id="AVPK01000006">
    <property type="protein sequence ID" value="KGN37136.1"/>
    <property type="molecule type" value="Genomic_DNA"/>
</dbReference>
<dbReference type="Pfam" id="PF01553">
    <property type="entry name" value="Acyltransferase"/>
    <property type="match status" value="1"/>
</dbReference>
<dbReference type="AlphaFoldDB" id="A0A0A0JND6"/>
<accession>A0A0A0JND6</accession>
<keyword evidence="1" id="KW-0808">Transferase</keyword>
<dbReference type="RefSeq" id="WP_035905305.1">
    <property type="nucleotide sequence ID" value="NZ_AVPK01000006.1"/>
</dbReference>
<dbReference type="SMART" id="SM00563">
    <property type="entry name" value="PlsC"/>
    <property type="match status" value="1"/>
</dbReference>
<feature type="domain" description="Phospholipid/glycerol acyltransferase" evidence="4">
    <location>
        <begin position="265"/>
        <end position="384"/>
    </location>
</feature>
<dbReference type="InterPro" id="IPR002123">
    <property type="entry name" value="Plipid/glycerol_acylTrfase"/>
</dbReference>
<feature type="compositionally biased region" description="Basic and acidic residues" evidence="3">
    <location>
        <begin position="439"/>
        <end position="452"/>
    </location>
</feature>
<reference evidence="5 6" key="1">
    <citation type="submission" date="2013-08" db="EMBL/GenBank/DDBJ databases">
        <title>The genome sequence of Knoellia subterranea.</title>
        <authorList>
            <person name="Zhu W."/>
            <person name="Wang G."/>
        </authorList>
    </citation>
    <scope>NUCLEOTIDE SEQUENCE [LARGE SCALE GENOMIC DNA]</scope>
    <source>
        <strain evidence="5 6">KCTC 19937</strain>
    </source>
</reference>
<dbReference type="CDD" id="cd07989">
    <property type="entry name" value="LPLAT_AGPAT-like"/>
    <property type="match status" value="1"/>
</dbReference>
<dbReference type="Pfam" id="PF12710">
    <property type="entry name" value="HAD"/>
    <property type="match status" value="1"/>
</dbReference>
<gene>
    <name evidence="5" type="ORF">N803_14860</name>
</gene>
<dbReference type="PANTHER" id="PTHR10434:SF11">
    <property type="entry name" value="1-ACYL-SN-GLYCEROL-3-PHOSPHATE ACYLTRANSFERASE"/>
    <property type="match status" value="1"/>
</dbReference>
<evidence type="ECO:0000313" key="6">
    <source>
        <dbReference type="Proteomes" id="UP000030011"/>
    </source>
</evidence>
<dbReference type="STRING" id="1385521.N803_14860"/>
<dbReference type="InterPro" id="IPR023214">
    <property type="entry name" value="HAD_sf"/>
</dbReference>
<dbReference type="CDD" id="cd02612">
    <property type="entry name" value="HAD_PGPPase"/>
    <property type="match status" value="1"/>
</dbReference>
<dbReference type="eggNOG" id="COG0204">
    <property type="taxonomic scope" value="Bacteria"/>
</dbReference>
<dbReference type="OrthoDB" id="25607at2"/>
<organism evidence="5 6">
    <name type="scientific">Knoellia subterranea KCTC 19937</name>
    <dbReference type="NCBI Taxonomy" id="1385521"/>
    <lineage>
        <taxon>Bacteria</taxon>
        <taxon>Bacillati</taxon>
        <taxon>Actinomycetota</taxon>
        <taxon>Actinomycetes</taxon>
        <taxon>Micrococcales</taxon>
        <taxon>Intrasporangiaceae</taxon>
        <taxon>Knoellia</taxon>
    </lineage>
</organism>
<dbReference type="InterPro" id="IPR036412">
    <property type="entry name" value="HAD-like_sf"/>
</dbReference>
<proteinExistence type="predicted"/>